<dbReference type="InterPro" id="IPR051750">
    <property type="entry name" value="Trans-sulfuration_enzymes"/>
</dbReference>
<reference evidence="4 5" key="1">
    <citation type="submission" date="2016-10" db="EMBL/GenBank/DDBJ databases">
        <title>Draft genome sequence of Coniochaeta ligniaria NRRL30616, a lignocellulolytic fungus for bioabatement of inhibitors in plant biomass hydrolysates.</title>
        <authorList>
            <consortium name="DOE Joint Genome Institute"/>
            <person name="Jimenez D.J."/>
            <person name="Hector R.E."/>
            <person name="Riley R."/>
            <person name="Sun H."/>
            <person name="Grigoriev I.V."/>
            <person name="Van Elsas J.D."/>
            <person name="Nichols N.N."/>
        </authorList>
    </citation>
    <scope>NUCLEOTIDE SEQUENCE [LARGE SCALE GENOMIC DNA]</scope>
    <source>
        <strain evidence="4 5">NRRL 30616</strain>
    </source>
</reference>
<dbReference type="Proteomes" id="UP000182658">
    <property type="component" value="Unassembled WGS sequence"/>
</dbReference>
<evidence type="ECO:0000256" key="2">
    <source>
        <dbReference type="ARBA" id="ARBA00022898"/>
    </source>
</evidence>
<dbReference type="Pfam" id="PF01053">
    <property type="entry name" value="Cys_Met_Meta_PP"/>
    <property type="match status" value="1"/>
</dbReference>
<protein>
    <submittedName>
        <fullName evidence="4">Cystathionine gamma-synthase</fullName>
    </submittedName>
</protein>
<dbReference type="PANTHER" id="PTHR42699:SF1">
    <property type="entry name" value="CYSTATHIONINE GAMMA-SYNTHASE-RELATED"/>
    <property type="match status" value="1"/>
</dbReference>
<dbReference type="EMBL" id="KV875093">
    <property type="protein sequence ID" value="OIW34554.1"/>
    <property type="molecule type" value="Genomic_DNA"/>
</dbReference>
<comment type="cofactor">
    <cofactor evidence="1 3">
        <name>pyridoxal 5'-phosphate</name>
        <dbReference type="ChEBI" id="CHEBI:597326"/>
    </cofactor>
</comment>
<dbReference type="PANTHER" id="PTHR42699">
    <property type="match status" value="1"/>
</dbReference>
<dbReference type="InterPro" id="IPR000277">
    <property type="entry name" value="Cys/Met-Metab_PyrdxlP-dep_enz"/>
</dbReference>
<dbReference type="GO" id="GO:0019346">
    <property type="term" value="P:transsulfuration"/>
    <property type="evidence" value="ECO:0007669"/>
    <property type="project" value="InterPro"/>
</dbReference>
<dbReference type="SUPFAM" id="SSF53383">
    <property type="entry name" value="PLP-dependent transferases"/>
    <property type="match status" value="1"/>
</dbReference>
<proteinExistence type="inferred from homology"/>
<dbReference type="GO" id="GO:0003962">
    <property type="term" value="F:cystathionine gamma-synthase activity"/>
    <property type="evidence" value="ECO:0007669"/>
    <property type="project" value="TreeGrafter"/>
</dbReference>
<dbReference type="GO" id="GO:0030170">
    <property type="term" value="F:pyridoxal phosphate binding"/>
    <property type="evidence" value="ECO:0007669"/>
    <property type="project" value="InterPro"/>
</dbReference>
<comment type="similarity">
    <text evidence="3">Belongs to the trans-sulfuration enzymes family.</text>
</comment>
<dbReference type="InterPro" id="IPR015421">
    <property type="entry name" value="PyrdxlP-dep_Trfase_major"/>
</dbReference>
<keyword evidence="5" id="KW-1185">Reference proteome</keyword>
<dbReference type="AlphaFoldDB" id="A0A1J7K311"/>
<dbReference type="InParanoid" id="A0A1J7K311"/>
<dbReference type="STRING" id="1408157.A0A1J7K311"/>
<dbReference type="InterPro" id="IPR015422">
    <property type="entry name" value="PyrdxlP-dep_Trfase_small"/>
</dbReference>
<dbReference type="InterPro" id="IPR015424">
    <property type="entry name" value="PyrdxlP-dep_Trfase"/>
</dbReference>
<dbReference type="Gene3D" id="3.40.640.10">
    <property type="entry name" value="Type I PLP-dependent aspartate aminotransferase-like (Major domain)"/>
    <property type="match status" value="1"/>
</dbReference>
<evidence type="ECO:0000256" key="1">
    <source>
        <dbReference type="ARBA" id="ARBA00001933"/>
    </source>
</evidence>
<dbReference type="Gene3D" id="3.90.1150.10">
    <property type="entry name" value="Aspartate Aminotransferase, domain 1"/>
    <property type="match status" value="1"/>
</dbReference>
<dbReference type="OrthoDB" id="10047078at2759"/>
<evidence type="ECO:0000313" key="5">
    <source>
        <dbReference type="Proteomes" id="UP000182658"/>
    </source>
</evidence>
<evidence type="ECO:0000313" key="4">
    <source>
        <dbReference type="EMBL" id="OIW34554.1"/>
    </source>
</evidence>
<name>A0A1J7K311_9PEZI</name>
<keyword evidence="2 3" id="KW-0663">Pyridoxal phosphate</keyword>
<sequence length="571" mass="63813">MTSLAVEKKFGYSLPPYSPHTITAHLPGWKNAVSFRDGDKSMLPRLKSMYPRFTPWGHCRELAMKLCKTLSLPEGHFVFPFLEPGVFCFAQAHAFSEHRKEHRLSPEELDYRVVDVGEGSNAVRLYLLVFPLTKADGVGLIWGNAGVGISTRLAEALLPAVDDGKVVPVPWDALDDSKQHVAIWSAPKPTGVPEGEAHAKLRERIVGLWKRAAVTPEKADMVRADDVQLFPTGMAAIYRMHLALMQWRSGAVVPLGSIFHNTWHLYEEAPQGYKHFGRVDGAGKGLDEFEAYLEAEAEEGRKITYAFVEFPSNPILVSPDLKRLRELADKFDFLLVVDDTIGSFCNVDLSAVADIVMTSTTKSFSGYADVMGGSLVFNPASRLYASFKPVLEKFFLNEYFIGDAEKLLSNSADYLERSTILNRNALTLATWLDELKAKEPEYGITKVLYPTTSDTLDNYKLWMRKPTEEFTPGYGCLFSIEFGKKEDARIFYDNLEVFIGPHLGAHQTLAICFNELVLGKDPEVAKYHGAYGATLEQIRIAVGLEGEDELKKVFEVALEKVKEAKTSYSEK</sequence>
<organism evidence="4 5">
    <name type="scientific">Coniochaeta ligniaria NRRL 30616</name>
    <dbReference type="NCBI Taxonomy" id="1408157"/>
    <lineage>
        <taxon>Eukaryota</taxon>
        <taxon>Fungi</taxon>
        <taxon>Dikarya</taxon>
        <taxon>Ascomycota</taxon>
        <taxon>Pezizomycotina</taxon>
        <taxon>Sordariomycetes</taxon>
        <taxon>Sordariomycetidae</taxon>
        <taxon>Coniochaetales</taxon>
        <taxon>Coniochaetaceae</taxon>
        <taxon>Coniochaeta</taxon>
    </lineage>
</organism>
<accession>A0A1J7K311</accession>
<gene>
    <name evidence="4" type="ORF">CONLIGDRAFT_626579</name>
</gene>
<evidence type="ECO:0000256" key="3">
    <source>
        <dbReference type="RuleBase" id="RU362118"/>
    </source>
</evidence>